<evidence type="ECO:0000313" key="4">
    <source>
        <dbReference type="Proteomes" id="UP001139700"/>
    </source>
</evidence>
<dbReference type="GO" id="GO:0000160">
    <property type="term" value="P:phosphorelay signal transduction system"/>
    <property type="evidence" value="ECO:0007669"/>
    <property type="project" value="InterPro"/>
</dbReference>
<sequence>MNKNGDIIIIEDDPDDRFMLEEVFTILDFPNPRKYFEDGAAALEYLENTTDLPFLILSDLNMPRLGGLELRKRLHTDARLNLRCIPYLFFSTSVDQNAVIDAYSMSAQGFFVKPVQFEDLKDTIKLIVNYWKKCAAPNNF</sequence>
<evidence type="ECO:0000256" key="1">
    <source>
        <dbReference type="PROSITE-ProRule" id="PRU00169"/>
    </source>
</evidence>
<evidence type="ECO:0000313" key="3">
    <source>
        <dbReference type="EMBL" id="MCF0042235.1"/>
    </source>
</evidence>
<dbReference type="InterPro" id="IPR052893">
    <property type="entry name" value="TCS_response_regulator"/>
</dbReference>
<organism evidence="3 4">
    <name type="scientific">Dyadobacter fanqingshengii</name>
    <dbReference type="NCBI Taxonomy" id="2906443"/>
    <lineage>
        <taxon>Bacteria</taxon>
        <taxon>Pseudomonadati</taxon>
        <taxon>Bacteroidota</taxon>
        <taxon>Cytophagia</taxon>
        <taxon>Cytophagales</taxon>
        <taxon>Spirosomataceae</taxon>
        <taxon>Dyadobacter</taxon>
    </lineage>
</organism>
<feature type="domain" description="Response regulatory" evidence="2">
    <location>
        <begin position="6"/>
        <end position="128"/>
    </location>
</feature>
<gene>
    <name evidence="3" type="ORF">LXM24_19165</name>
</gene>
<evidence type="ECO:0000259" key="2">
    <source>
        <dbReference type="PROSITE" id="PS50110"/>
    </source>
</evidence>
<accession>A0A9X1PD02</accession>
<dbReference type="SMART" id="SM00448">
    <property type="entry name" value="REC"/>
    <property type="match status" value="1"/>
</dbReference>
<protein>
    <submittedName>
        <fullName evidence="3">Response regulator</fullName>
    </submittedName>
</protein>
<dbReference type="PANTHER" id="PTHR44520">
    <property type="entry name" value="RESPONSE REGULATOR RCP1-RELATED"/>
    <property type="match status" value="1"/>
</dbReference>
<name>A0A9X1PD02_9BACT</name>
<dbReference type="InterPro" id="IPR001789">
    <property type="entry name" value="Sig_transdc_resp-reg_receiver"/>
</dbReference>
<keyword evidence="4" id="KW-1185">Reference proteome</keyword>
<comment type="caution">
    <text evidence="3">The sequence shown here is derived from an EMBL/GenBank/DDBJ whole genome shotgun (WGS) entry which is preliminary data.</text>
</comment>
<dbReference type="Gene3D" id="3.40.50.2300">
    <property type="match status" value="1"/>
</dbReference>
<dbReference type="SUPFAM" id="SSF52172">
    <property type="entry name" value="CheY-like"/>
    <property type="match status" value="1"/>
</dbReference>
<dbReference type="InterPro" id="IPR011006">
    <property type="entry name" value="CheY-like_superfamily"/>
</dbReference>
<feature type="modified residue" description="4-aspartylphosphate" evidence="1">
    <location>
        <position position="59"/>
    </location>
</feature>
<proteinExistence type="predicted"/>
<dbReference type="EMBL" id="JAJTTA010000003">
    <property type="protein sequence ID" value="MCF0042235.1"/>
    <property type="molecule type" value="Genomic_DNA"/>
</dbReference>
<reference evidence="3" key="1">
    <citation type="submission" date="2021-12" db="EMBL/GenBank/DDBJ databases">
        <title>Novel species in genus Dyadobacter.</title>
        <authorList>
            <person name="Ma C."/>
        </authorList>
    </citation>
    <scope>NUCLEOTIDE SEQUENCE</scope>
    <source>
        <strain evidence="3">CY399</strain>
    </source>
</reference>
<dbReference type="Proteomes" id="UP001139700">
    <property type="component" value="Unassembled WGS sequence"/>
</dbReference>
<dbReference type="PROSITE" id="PS50110">
    <property type="entry name" value="RESPONSE_REGULATORY"/>
    <property type="match status" value="1"/>
</dbReference>
<dbReference type="AlphaFoldDB" id="A0A9X1PD02"/>
<dbReference type="Pfam" id="PF00072">
    <property type="entry name" value="Response_reg"/>
    <property type="match status" value="1"/>
</dbReference>
<keyword evidence="1" id="KW-0597">Phosphoprotein</keyword>
<dbReference type="RefSeq" id="WP_234615100.1">
    <property type="nucleotide sequence ID" value="NZ_CP098806.1"/>
</dbReference>